<evidence type="ECO:0000313" key="9">
    <source>
        <dbReference type="Proteomes" id="UP000238196"/>
    </source>
</evidence>
<sequence length="559" mass="61461">MRIKEFYLSDSQTLTDVSIDSLLRVFTVPENAEATLNQVDRELSLDIAAFLNARVVATEKDLAEIEAEFASAVIPEEPVRVTHHVDNLMEKLVAHSVNTYAPGFIGHMTSALPYFMLPLSKIMVALNQNVVKTETSKAFTPMERQVLGMMHRLVFARSKAFYRHWLHHTDGQLGAMCSGGTVANITALWVARNRCYGPKPGFAGIAKAGWSQALAAYGDCGAVVLVSERGHYSLSKAADVLGIGRDNIRSVPCTDSGSIDIQQLSDIIASCHGRGERVISLVAVAGSTETGCIDALDEMAVIAEREGIWLHVDAAWGGPALFSDKHRSLLKGIERADSVTIDAHKQMYVPMGVGMVLFRDPESQSSIRHHANYIIRQGSKDLGSSTLEGSRPAMSMLVHAGLHIFGRRGYGLLVENNIQRCKHFSTLIDMAADFELVSAPVLNILTYRYVPAPLQRWLECPENAASELSARVELLLNQATQILQRAQRERGQYFVSRTSLPHARQRGLLKTVFRVVLANPLTTDEILTAILQEQRELAAGSAVKVLWQEIEQLTGLALI</sequence>
<dbReference type="InterPro" id="IPR002129">
    <property type="entry name" value="PyrdxlP-dep_de-COase"/>
</dbReference>
<comment type="caution">
    <text evidence="8">The sequence shown here is derived from an EMBL/GenBank/DDBJ whole genome shotgun (WGS) entry which is preliminary data.</text>
</comment>
<dbReference type="PANTHER" id="PTHR45677">
    <property type="entry name" value="GLUTAMATE DECARBOXYLASE-RELATED"/>
    <property type="match status" value="1"/>
</dbReference>
<accession>A0A2S5KYV2</accession>
<evidence type="ECO:0000256" key="2">
    <source>
        <dbReference type="ARBA" id="ARBA00009533"/>
    </source>
</evidence>
<comment type="cofactor">
    <cofactor evidence="1 6 7">
        <name>pyridoxal 5'-phosphate</name>
        <dbReference type="ChEBI" id="CHEBI:597326"/>
    </cofactor>
</comment>
<dbReference type="NCBIfam" id="TIGR03799">
    <property type="entry name" value="NOD_PanD_pyr"/>
    <property type="match status" value="1"/>
</dbReference>
<name>A0A2S5KYV2_9PROT</name>
<evidence type="ECO:0000256" key="3">
    <source>
        <dbReference type="ARBA" id="ARBA00022793"/>
    </source>
</evidence>
<dbReference type="PANTHER" id="PTHR45677:SF8">
    <property type="entry name" value="CYSTEINE SULFINIC ACID DECARBOXYLASE"/>
    <property type="match status" value="1"/>
</dbReference>
<dbReference type="GO" id="GO:0030170">
    <property type="term" value="F:pyridoxal phosphate binding"/>
    <property type="evidence" value="ECO:0007669"/>
    <property type="project" value="InterPro"/>
</dbReference>
<dbReference type="InterPro" id="IPR022517">
    <property type="entry name" value="Asp_decarboxylase_pyridox"/>
</dbReference>
<feature type="modified residue" description="N6-(pyridoxal phosphate)lysine" evidence="6">
    <location>
        <position position="345"/>
    </location>
</feature>
<dbReference type="GO" id="GO:0019752">
    <property type="term" value="P:carboxylic acid metabolic process"/>
    <property type="evidence" value="ECO:0007669"/>
    <property type="project" value="InterPro"/>
</dbReference>
<proteinExistence type="inferred from homology"/>
<organism evidence="8 9">
    <name type="scientific">Proteobacteria bacterium 228</name>
    <dbReference type="NCBI Taxonomy" id="2083153"/>
    <lineage>
        <taxon>Bacteria</taxon>
        <taxon>Pseudomonadati</taxon>
        <taxon>Pseudomonadota</taxon>
    </lineage>
</organism>
<evidence type="ECO:0000256" key="6">
    <source>
        <dbReference type="PIRSR" id="PIRSR602129-50"/>
    </source>
</evidence>
<evidence type="ECO:0000256" key="7">
    <source>
        <dbReference type="RuleBase" id="RU000382"/>
    </source>
</evidence>
<evidence type="ECO:0000256" key="1">
    <source>
        <dbReference type="ARBA" id="ARBA00001933"/>
    </source>
</evidence>
<protein>
    <submittedName>
        <fullName evidence="8">Pyridoxal-dependent aspartate 1-decarboxylase</fullName>
    </submittedName>
</protein>
<keyword evidence="4 6" id="KW-0663">Pyridoxal phosphate</keyword>
<dbReference type="OrthoDB" id="9803665at2"/>
<dbReference type="InterPro" id="IPR015422">
    <property type="entry name" value="PyrdxlP-dep_Trfase_small"/>
</dbReference>
<dbReference type="InterPro" id="IPR015424">
    <property type="entry name" value="PyrdxlP-dep_Trfase"/>
</dbReference>
<dbReference type="EMBL" id="PRLP01000001">
    <property type="protein sequence ID" value="PPC79446.1"/>
    <property type="molecule type" value="Genomic_DNA"/>
</dbReference>
<dbReference type="Gene3D" id="3.90.1150.10">
    <property type="entry name" value="Aspartate Aminotransferase, domain 1"/>
    <property type="match status" value="1"/>
</dbReference>
<evidence type="ECO:0000313" key="8">
    <source>
        <dbReference type="EMBL" id="PPC79446.1"/>
    </source>
</evidence>
<evidence type="ECO:0000256" key="5">
    <source>
        <dbReference type="ARBA" id="ARBA00023239"/>
    </source>
</evidence>
<reference evidence="8 9" key="1">
    <citation type="submission" date="2018-02" db="EMBL/GenBank/DDBJ databases">
        <title>novel marine gammaproteobacteria from coastal saline agro ecosystem.</title>
        <authorList>
            <person name="Krishnan R."/>
            <person name="Ramesh Kumar N."/>
        </authorList>
    </citation>
    <scope>NUCLEOTIDE SEQUENCE [LARGE SCALE GENOMIC DNA]</scope>
    <source>
        <strain evidence="8 9">228</strain>
    </source>
</reference>
<dbReference type="InterPro" id="IPR015421">
    <property type="entry name" value="PyrdxlP-dep_Trfase_major"/>
</dbReference>
<keyword evidence="5 7" id="KW-0456">Lyase</keyword>
<dbReference type="Pfam" id="PF00282">
    <property type="entry name" value="Pyridoxal_deC"/>
    <property type="match status" value="1"/>
</dbReference>
<evidence type="ECO:0000256" key="4">
    <source>
        <dbReference type="ARBA" id="ARBA00022898"/>
    </source>
</evidence>
<gene>
    <name evidence="8" type="primary">panP</name>
    <name evidence="8" type="ORF">C4K68_00595</name>
</gene>
<dbReference type="SUPFAM" id="SSF53383">
    <property type="entry name" value="PLP-dependent transferases"/>
    <property type="match status" value="1"/>
</dbReference>
<keyword evidence="3" id="KW-0210">Decarboxylase</keyword>
<dbReference type="AlphaFoldDB" id="A0A2S5KYV2"/>
<dbReference type="Proteomes" id="UP000238196">
    <property type="component" value="Unassembled WGS sequence"/>
</dbReference>
<dbReference type="GO" id="GO:0005737">
    <property type="term" value="C:cytoplasm"/>
    <property type="evidence" value="ECO:0007669"/>
    <property type="project" value="TreeGrafter"/>
</dbReference>
<dbReference type="GO" id="GO:0016831">
    <property type="term" value="F:carboxy-lyase activity"/>
    <property type="evidence" value="ECO:0007669"/>
    <property type="project" value="UniProtKB-KW"/>
</dbReference>
<comment type="similarity">
    <text evidence="2 7">Belongs to the group II decarboxylase family.</text>
</comment>
<dbReference type="Gene3D" id="3.40.640.10">
    <property type="entry name" value="Type I PLP-dependent aspartate aminotransferase-like (Major domain)"/>
    <property type="match status" value="1"/>
</dbReference>